<evidence type="ECO:0000256" key="3">
    <source>
        <dbReference type="ARBA" id="ARBA00023163"/>
    </source>
</evidence>
<dbReference type="Proteomes" id="UP000270697">
    <property type="component" value="Unassembled WGS sequence"/>
</dbReference>
<protein>
    <submittedName>
        <fullName evidence="7">TetR family transcriptional regulator</fullName>
    </submittedName>
</protein>
<evidence type="ECO:0000259" key="6">
    <source>
        <dbReference type="PROSITE" id="PS50977"/>
    </source>
</evidence>
<sequence length="300" mass="32805">MEDLEQDLLGSNTVGATARSRGRRRVTSAAELEQVAFDLFDEQGFENTTVTDIARAAGIARRTFFHYFPSKNDVPWGDFGAELARLRADLHAAPSGIPLMDNIRHCLVEFNRVPSEQVPAHRRRMRLILGVPALQAHSTLRFHSWREVIAEFVGERTGQPAGALAPQTIAHATLGVALAAYERWLDQPDAELTELLDAAMRELAAAFSGAGPARRERPASTGTRHQEAGMPTGESAVQTEFTPRIGKVARRELAVHGFTRYAQLTDVTPADLLKIHGVGPKAIRILGEELAEQGLSFADS</sequence>
<organism evidence="7 8">
    <name type="scientific">Saccharopolyspora antimicrobica</name>
    <dbReference type="NCBI Taxonomy" id="455193"/>
    <lineage>
        <taxon>Bacteria</taxon>
        <taxon>Bacillati</taxon>
        <taxon>Actinomycetota</taxon>
        <taxon>Actinomycetes</taxon>
        <taxon>Pseudonocardiales</taxon>
        <taxon>Pseudonocardiaceae</taxon>
        <taxon>Saccharopolyspora</taxon>
    </lineage>
</organism>
<dbReference type="RefSeq" id="WP_342775305.1">
    <property type="nucleotide sequence ID" value="NZ_RBXX01000002.1"/>
</dbReference>
<dbReference type="InterPro" id="IPR023772">
    <property type="entry name" value="DNA-bd_HTH_TetR-type_CS"/>
</dbReference>
<dbReference type="PRINTS" id="PR00455">
    <property type="entry name" value="HTHTETR"/>
</dbReference>
<evidence type="ECO:0000256" key="5">
    <source>
        <dbReference type="SAM" id="MobiDB-lite"/>
    </source>
</evidence>
<keyword evidence="2 4" id="KW-0238">DNA-binding</keyword>
<dbReference type="PANTHER" id="PTHR30055:SF238">
    <property type="entry name" value="MYCOFACTOCIN BIOSYNTHESIS TRANSCRIPTIONAL REGULATOR MFTR-RELATED"/>
    <property type="match status" value="1"/>
</dbReference>
<keyword evidence="8" id="KW-1185">Reference proteome</keyword>
<dbReference type="PANTHER" id="PTHR30055">
    <property type="entry name" value="HTH-TYPE TRANSCRIPTIONAL REGULATOR RUTR"/>
    <property type="match status" value="1"/>
</dbReference>
<keyword evidence="3" id="KW-0804">Transcription</keyword>
<dbReference type="Pfam" id="PF00440">
    <property type="entry name" value="TetR_N"/>
    <property type="match status" value="1"/>
</dbReference>
<dbReference type="InterPro" id="IPR001647">
    <property type="entry name" value="HTH_TetR"/>
</dbReference>
<evidence type="ECO:0000313" key="8">
    <source>
        <dbReference type="Proteomes" id="UP000270697"/>
    </source>
</evidence>
<dbReference type="PROSITE" id="PS01081">
    <property type="entry name" value="HTH_TETR_1"/>
    <property type="match status" value="1"/>
</dbReference>
<dbReference type="InterPro" id="IPR023851">
    <property type="entry name" value="Tscrpt_reg_TetR-type"/>
</dbReference>
<evidence type="ECO:0000256" key="1">
    <source>
        <dbReference type="ARBA" id="ARBA00023015"/>
    </source>
</evidence>
<feature type="DNA-binding region" description="H-T-H motif" evidence="4">
    <location>
        <begin position="49"/>
        <end position="68"/>
    </location>
</feature>
<dbReference type="InterPro" id="IPR041347">
    <property type="entry name" value="MftR_C"/>
</dbReference>
<proteinExistence type="predicted"/>
<evidence type="ECO:0000256" key="2">
    <source>
        <dbReference type="ARBA" id="ARBA00023125"/>
    </source>
</evidence>
<reference evidence="7 8" key="1">
    <citation type="submission" date="2018-10" db="EMBL/GenBank/DDBJ databases">
        <title>Sequencing the genomes of 1000 actinobacteria strains.</title>
        <authorList>
            <person name="Klenk H.-P."/>
        </authorList>
    </citation>
    <scope>NUCLEOTIDE SEQUENCE [LARGE SCALE GENOMIC DNA]</scope>
    <source>
        <strain evidence="7 8">DSM 45119</strain>
    </source>
</reference>
<dbReference type="NCBIfam" id="TIGR03968">
    <property type="entry name" value="mycofact_TetR"/>
    <property type="match status" value="1"/>
</dbReference>
<feature type="region of interest" description="Disordered" evidence="5">
    <location>
        <begin position="207"/>
        <end position="234"/>
    </location>
</feature>
<feature type="domain" description="HTH tetR-type" evidence="6">
    <location>
        <begin position="26"/>
        <end position="86"/>
    </location>
</feature>
<dbReference type="Gene3D" id="1.10.10.60">
    <property type="entry name" value="Homeodomain-like"/>
    <property type="match status" value="1"/>
</dbReference>
<evidence type="ECO:0000313" key="7">
    <source>
        <dbReference type="EMBL" id="RKT87072.1"/>
    </source>
</evidence>
<dbReference type="InterPro" id="IPR050109">
    <property type="entry name" value="HTH-type_TetR-like_transc_reg"/>
</dbReference>
<gene>
    <name evidence="7" type="ORF">ATL45_5457</name>
</gene>
<name>A0ABX9TJ35_9PSEU</name>
<accession>A0ABX9TJ35</accession>
<dbReference type="SUPFAM" id="SSF46689">
    <property type="entry name" value="Homeodomain-like"/>
    <property type="match status" value="1"/>
</dbReference>
<dbReference type="Gene3D" id="1.10.357.10">
    <property type="entry name" value="Tetracycline Repressor, domain 2"/>
    <property type="match status" value="1"/>
</dbReference>
<comment type="caution">
    <text evidence="7">The sequence shown here is derived from an EMBL/GenBank/DDBJ whole genome shotgun (WGS) entry which is preliminary data.</text>
</comment>
<dbReference type="InterPro" id="IPR009057">
    <property type="entry name" value="Homeodomain-like_sf"/>
</dbReference>
<dbReference type="EMBL" id="RBXX01000002">
    <property type="protein sequence ID" value="RKT87072.1"/>
    <property type="molecule type" value="Genomic_DNA"/>
</dbReference>
<evidence type="ECO:0000256" key="4">
    <source>
        <dbReference type="PROSITE-ProRule" id="PRU00335"/>
    </source>
</evidence>
<dbReference type="PROSITE" id="PS50977">
    <property type="entry name" value="HTH_TETR_2"/>
    <property type="match status" value="1"/>
</dbReference>
<keyword evidence="1" id="KW-0805">Transcription regulation</keyword>
<dbReference type="Pfam" id="PF17754">
    <property type="entry name" value="TetR_C_14"/>
    <property type="match status" value="1"/>
</dbReference>